<evidence type="ECO:0000256" key="11">
    <source>
        <dbReference type="ARBA" id="ARBA00049007"/>
    </source>
</evidence>
<comment type="caution">
    <text evidence="12">Lacks conserved residue(s) required for the propagation of feature annotation.</text>
</comment>
<comment type="subcellular location">
    <subcellularLocation>
        <location evidence="12">Cytoplasm</location>
    </subcellularLocation>
</comment>
<dbReference type="KEGG" id="deo:CAY53_11030"/>
<dbReference type="OrthoDB" id="9809412at2"/>
<dbReference type="UniPathway" id="UPA00244">
    <property type="reaction ID" value="UER00311"/>
</dbReference>
<sequence>MPEQVYNFYAGPAVLPKQVLKQAALDIVDFNQSGMGIIEISHRSQAFTAVIQETEALIRELLGVPGHYKVLFLQGGASSQFFMVPMNLLQKDRVASYLNTGVWSNKAIREARLFGQVEVPYSSEATGFTRVPQHGEYTVNPKSEYLYFVSNNTVYGTQFHAMPETDAMLVADMSSDILSRPVDVSRFGLIYAGAQKNIGPAGVTLVIIREDLLERVSESVPTMLQYRTHAAADSLFNTPPVFSVYGVGQVMRWLRDQGGVAAMDRLSKQRSSLLYEVIDSTDFYRGHAEKASRSAMNVTFTLPTRELEEKFLRETTEQGFIGLKGHRLLGGFRASLYNAFPLEGVAKLAEFMQAFARKN</sequence>
<evidence type="ECO:0000259" key="14">
    <source>
        <dbReference type="Pfam" id="PF00266"/>
    </source>
</evidence>
<dbReference type="FunFam" id="3.40.640.10:FF:000010">
    <property type="entry name" value="Phosphoserine aminotransferase"/>
    <property type="match status" value="1"/>
</dbReference>
<feature type="binding site" evidence="12">
    <location>
        <position position="43"/>
    </location>
    <ligand>
        <name>L-glutamate</name>
        <dbReference type="ChEBI" id="CHEBI:29985"/>
    </ligand>
</feature>
<keyword evidence="12" id="KW-0963">Cytoplasm</keyword>
<keyword evidence="8 12" id="KW-0664">Pyridoxine biosynthesis</keyword>
<keyword evidence="9 12" id="KW-0718">Serine biosynthesis</keyword>
<dbReference type="UniPathway" id="UPA00135">
    <property type="reaction ID" value="UER00197"/>
</dbReference>
<dbReference type="Gene3D" id="3.90.1150.10">
    <property type="entry name" value="Aspartate Aminotransferase, domain 1"/>
    <property type="match status" value="1"/>
</dbReference>
<comment type="catalytic activity">
    <reaction evidence="11 12 13">
        <text>O-phospho-L-serine + 2-oxoglutarate = 3-phosphooxypyruvate + L-glutamate</text>
        <dbReference type="Rhea" id="RHEA:14329"/>
        <dbReference type="ChEBI" id="CHEBI:16810"/>
        <dbReference type="ChEBI" id="CHEBI:18110"/>
        <dbReference type="ChEBI" id="CHEBI:29985"/>
        <dbReference type="ChEBI" id="CHEBI:57524"/>
        <dbReference type="EC" id="2.6.1.52"/>
    </reaction>
</comment>
<evidence type="ECO:0000256" key="1">
    <source>
        <dbReference type="ARBA" id="ARBA00004915"/>
    </source>
</evidence>
<evidence type="ECO:0000256" key="6">
    <source>
        <dbReference type="ARBA" id="ARBA00022679"/>
    </source>
</evidence>
<feature type="binding site" evidence="12">
    <location>
        <position position="153"/>
    </location>
    <ligand>
        <name>pyridoxal 5'-phosphate</name>
        <dbReference type="ChEBI" id="CHEBI:597326"/>
    </ligand>
</feature>
<dbReference type="PIRSF" id="PIRSF000525">
    <property type="entry name" value="SerC"/>
    <property type="match status" value="1"/>
</dbReference>
<feature type="modified residue" description="N6-(pyridoxal phosphate)lysine" evidence="12">
    <location>
        <position position="196"/>
    </location>
</feature>
<feature type="binding site" evidence="12">
    <location>
        <position position="195"/>
    </location>
    <ligand>
        <name>pyridoxal 5'-phosphate</name>
        <dbReference type="ChEBI" id="CHEBI:597326"/>
    </ligand>
</feature>
<dbReference type="InterPro" id="IPR000192">
    <property type="entry name" value="Aminotrans_V_dom"/>
</dbReference>
<evidence type="ECO:0000313" key="16">
    <source>
        <dbReference type="Proteomes" id="UP000239867"/>
    </source>
</evidence>
<evidence type="ECO:0000256" key="13">
    <source>
        <dbReference type="RuleBase" id="RU004505"/>
    </source>
</evidence>
<organism evidence="15 16">
    <name type="scientific">Desulfobulbus oralis</name>
    <dbReference type="NCBI Taxonomy" id="1986146"/>
    <lineage>
        <taxon>Bacteria</taxon>
        <taxon>Pseudomonadati</taxon>
        <taxon>Thermodesulfobacteriota</taxon>
        <taxon>Desulfobulbia</taxon>
        <taxon>Desulfobulbales</taxon>
        <taxon>Desulfobulbaceae</taxon>
        <taxon>Desulfobulbus</taxon>
    </lineage>
</organism>
<feature type="domain" description="Aminotransferase class V" evidence="14">
    <location>
        <begin position="5"/>
        <end position="347"/>
    </location>
</feature>
<comment type="similarity">
    <text evidence="3 12">Belongs to the class-V pyridoxal-phosphate-dependent aminotransferase family. SerC subfamily.</text>
</comment>
<dbReference type="GO" id="GO:0006564">
    <property type="term" value="P:L-serine biosynthetic process"/>
    <property type="evidence" value="ECO:0007669"/>
    <property type="project" value="UniProtKB-UniRule"/>
</dbReference>
<dbReference type="PROSITE" id="PS00595">
    <property type="entry name" value="AA_TRANSFER_CLASS_5"/>
    <property type="match status" value="1"/>
</dbReference>
<feature type="binding site" evidence="12">
    <location>
        <begin position="237"/>
        <end position="238"/>
    </location>
    <ligand>
        <name>pyridoxal 5'-phosphate</name>
        <dbReference type="ChEBI" id="CHEBI:597326"/>
    </ligand>
</feature>
<name>A0A2L1GQM4_9BACT</name>
<dbReference type="InterPro" id="IPR015424">
    <property type="entry name" value="PyrdxlP-dep_Trfase"/>
</dbReference>
<dbReference type="PANTHER" id="PTHR43247:SF1">
    <property type="entry name" value="PHOSPHOSERINE AMINOTRANSFERASE"/>
    <property type="match status" value="1"/>
</dbReference>
<gene>
    <name evidence="12" type="primary">serC</name>
    <name evidence="15" type="ORF">CAY53_11030</name>
</gene>
<dbReference type="InterPro" id="IPR020578">
    <property type="entry name" value="Aminotrans_V_PyrdxlP_BS"/>
</dbReference>
<evidence type="ECO:0000256" key="3">
    <source>
        <dbReference type="ARBA" id="ARBA00006904"/>
    </source>
</evidence>
<evidence type="ECO:0000256" key="4">
    <source>
        <dbReference type="ARBA" id="ARBA00022576"/>
    </source>
</evidence>
<dbReference type="InterPro" id="IPR022278">
    <property type="entry name" value="Pser_aminoTfrase"/>
</dbReference>
<dbReference type="NCBIfam" id="NF003764">
    <property type="entry name" value="PRK05355.1"/>
    <property type="match status" value="1"/>
</dbReference>
<evidence type="ECO:0000256" key="2">
    <source>
        <dbReference type="ARBA" id="ARBA00005099"/>
    </source>
</evidence>
<dbReference type="AlphaFoldDB" id="A0A2L1GQM4"/>
<evidence type="ECO:0000256" key="7">
    <source>
        <dbReference type="ARBA" id="ARBA00022898"/>
    </source>
</evidence>
<dbReference type="GO" id="GO:0030170">
    <property type="term" value="F:pyridoxal phosphate binding"/>
    <property type="evidence" value="ECO:0007669"/>
    <property type="project" value="UniProtKB-UniRule"/>
</dbReference>
<dbReference type="InterPro" id="IPR015422">
    <property type="entry name" value="PyrdxlP-dep_Trfase_small"/>
</dbReference>
<reference evidence="15 16" key="1">
    <citation type="journal article" date="2018" name="MBio">
        <title>Insights into the evolution of host association through the isolation and characterization of a novel human periodontal pathobiont, Desulfobulbus oralis.</title>
        <authorList>
            <person name="Cross K.L."/>
            <person name="Chirania P."/>
            <person name="Xiong W."/>
            <person name="Beall C.J."/>
            <person name="Elkins J.G."/>
            <person name="Giannone R.J."/>
            <person name="Griffen A.L."/>
            <person name="Guss A.M."/>
            <person name="Hettich R.L."/>
            <person name="Joshi S.S."/>
            <person name="Mokrzan E.M."/>
            <person name="Martin R.K."/>
            <person name="Zhulin I.B."/>
            <person name="Leys E.J."/>
            <person name="Podar M."/>
        </authorList>
    </citation>
    <scope>NUCLEOTIDE SEQUENCE [LARGE SCALE GENOMIC DNA]</scope>
    <source>
        <strain evidence="15 16">ORNL</strain>
    </source>
</reference>
<dbReference type="Gene3D" id="3.40.640.10">
    <property type="entry name" value="Type I PLP-dependent aspartate aminotransferase-like (Major domain)"/>
    <property type="match status" value="1"/>
</dbReference>
<evidence type="ECO:0000256" key="12">
    <source>
        <dbReference type="HAMAP-Rule" id="MF_00160"/>
    </source>
</evidence>
<dbReference type="NCBIfam" id="TIGR01364">
    <property type="entry name" value="serC_1"/>
    <property type="match status" value="1"/>
</dbReference>
<protein>
    <recommendedName>
        <fullName evidence="12">Phosphoserine aminotransferase</fullName>
        <ecNumber evidence="12">2.6.1.52</ecNumber>
    </recommendedName>
    <alternativeName>
        <fullName evidence="12">Phosphohydroxythreonine aminotransferase</fullName>
        <shortName evidence="12">PSAT</shortName>
    </alternativeName>
</protein>
<comment type="pathway">
    <text evidence="2 12 13">Amino-acid biosynthesis; L-serine biosynthesis; L-serine from 3-phospho-D-glycerate: step 2/3.</text>
</comment>
<comment type="pathway">
    <text evidence="1 12">Cofactor biosynthesis; pyridoxine 5'-phosphate biosynthesis; pyridoxine 5'-phosphate from D-erythrose 4-phosphate: step 3/5.</text>
</comment>
<keyword evidence="6 12" id="KW-0808">Transferase</keyword>
<keyword evidence="7 12" id="KW-0663">Pyridoxal phosphate</keyword>
<comment type="catalytic activity">
    <reaction evidence="10 12">
        <text>4-(phosphooxy)-L-threonine + 2-oxoglutarate = (R)-3-hydroxy-2-oxo-4-phosphooxybutanoate + L-glutamate</text>
        <dbReference type="Rhea" id="RHEA:16573"/>
        <dbReference type="ChEBI" id="CHEBI:16810"/>
        <dbReference type="ChEBI" id="CHEBI:29985"/>
        <dbReference type="ChEBI" id="CHEBI:58452"/>
        <dbReference type="ChEBI" id="CHEBI:58538"/>
        <dbReference type="EC" id="2.6.1.52"/>
    </reaction>
</comment>
<keyword evidence="5 12" id="KW-0028">Amino-acid biosynthesis</keyword>
<evidence type="ECO:0000256" key="5">
    <source>
        <dbReference type="ARBA" id="ARBA00022605"/>
    </source>
</evidence>
<dbReference type="PANTHER" id="PTHR43247">
    <property type="entry name" value="PHOSPHOSERINE AMINOTRANSFERASE"/>
    <property type="match status" value="1"/>
</dbReference>
<keyword evidence="16" id="KW-1185">Reference proteome</keyword>
<evidence type="ECO:0000256" key="8">
    <source>
        <dbReference type="ARBA" id="ARBA00023096"/>
    </source>
</evidence>
<dbReference type="EC" id="2.6.1.52" evidence="12"/>
<dbReference type="InterPro" id="IPR015421">
    <property type="entry name" value="PyrdxlP-dep_Trfase_major"/>
</dbReference>
<dbReference type="GO" id="GO:0004648">
    <property type="term" value="F:O-phospho-L-serine:2-oxoglutarate aminotransferase activity"/>
    <property type="evidence" value="ECO:0007669"/>
    <property type="project" value="UniProtKB-UniRule"/>
</dbReference>
<comment type="function">
    <text evidence="12">Catalyzes the reversible conversion of 3-phosphohydroxypyruvate to phosphoserine and of 3-hydroxy-2-oxo-4-phosphonooxybutanoate to phosphohydroxythreonine.</text>
</comment>
<dbReference type="SUPFAM" id="SSF53383">
    <property type="entry name" value="PLP-dependent transferases"/>
    <property type="match status" value="1"/>
</dbReference>
<accession>A0A2L1GQM4</accession>
<feature type="binding site" evidence="12">
    <location>
        <begin position="77"/>
        <end position="78"/>
    </location>
    <ligand>
        <name>pyridoxal 5'-phosphate</name>
        <dbReference type="ChEBI" id="CHEBI:597326"/>
    </ligand>
</feature>
<dbReference type="RefSeq" id="WP_104937146.1">
    <property type="nucleotide sequence ID" value="NZ_CP021255.1"/>
</dbReference>
<proteinExistence type="inferred from homology"/>
<evidence type="ECO:0000256" key="9">
    <source>
        <dbReference type="ARBA" id="ARBA00023299"/>
    </source>
</evidence>
<evidence type="ECO:0000313" key="15">
    <source>
        <dbReference type="EMBL" id="AVD71938.1"/>
    </source>
</evidence>
<evidence type="ECO:0000256" key="10">
    <source>
        <dbReference type="ARBA" id="ARBA00047630"/>
    </source>
</evidence>
<dbReference type="HAMAP" id="MF_00160">
    <property type="entry name" value="SerC_aminotrans_5"/>
    <property type="match status" value="1"/>
</dbReference>
<dbReference type="FunFam" id="3.90.1150.10:FF:000006">
    <property type="entry name" value="Phosphoserine aminotransferase"/>
    <property type="match status" value="1"/>
</dbReference>
<feature type="binding site" evidence="12">
    <location>
        <position position="172"/>
    </location>
    <ligand>
        <name>pyridoxal 5'-phosphate</name>
        <dbReference type="ChEBI" id="CHEBI:597326"/>
    </ligand>
</feature>
<comment type="cofactor">
    <cofactor evidence="12">
        <name>pyridoxal 5'-phosphate</name>
        <dbReference type="ChEBI" id="CHEBI:597326"/>
    </cofactor>
    <text evidence="12">Binds 1 pyridoxal phosphate per subunit.</text>
</comment>
<keyword evidence="4 12" id="KW-0032">Aminotransferase</keyword>
<dbReference type="Proteomes" id="UP000239867">
    <property type="component" value="Chromosome"/>
</dbReference>
<comment type="subunit">
    <text evidence="12">Homodimer.</text>
</comment>
<feature type="binding site" evidence="12">
    <location>
        <position position="103"/>
    </location>
    <ligand>
        <name>pyridoxal 5'-phosphate</name>
        <dbReference type="ChEBI" id="CHEBI:597326"/>
    </ligand>
</feature>
<dbReference type="GO" id="GO:0008615">
    <property type="term" value="P:pyridoxine biosynthetic process"/>
    <property type="evidence" value="ECO:0007669"/>
    <property type="project" value="UniProtKB-UniRule"/>
</dbReference>
<dbReference type="GO" id="GO:0005737">
    <property type="term" value="C:cytoplasm"/>
    <property type="evidence" value="ECO:0007669"/>
    <property type="project" value="UniProtKB-SubCell"/>
</dbReference>
<dbReference type="Pfam" id="PF00266">
    <property type="entry name" value="Aminotran_5"/>
    <property type="match status" value="1"/>
</dbReference>
<dbReference type="EMBL" id="CP021255">
    <property type="protein sequence ID" value="AVD71938.1"/>
    <property type="molecule type" value="Genomic_DNA"/>
</dbReference>